<keyword evidence="3 5" id="KW-1133">Transmembrane helix</keyword>
<dbReference type="EMBL" id="VKQA01000002">
    <property type="protein sequence ID" value="MDR4250695.1"/>
    <property type="molecule type" value="Genomic_DNA"/>
</dbReference>
<dbReference type="InterPro" id="IPR006479">
    <property type="entry name" value="Holin"/>
</dbReference>
<dbReference type="AlphaFoldDB" id="A0AAE3WKI9"/>
<dbReference type="Pfam" id="PF04688">
    <property type="entry name" value="Holin_SPP1"/>
    <property type="match status" value="1"/>
</dbReference>
<evidence type="ECO:0000256" key="2">
    <source>
        <dbReference type="ARBA" id="ARBA00022692"/>
    </source>
</evidence>
<proteinExistence type="predicted"/>
<evidence type="ECO:0000256" key="4">
    <source>
        <dbReference type="ARBA" id="ARBA00023136"/>
    </source>
</evidence>
<keyword evidence="2 5" id="KW-0812">Transmembrane</keyword>
<evidence type="ECO:0000313" key="6">
    <source>
        <dbReference type="EMBL" id="MDR4250695.1"/>
    </source>
</evidence>
<dbReference type="NCBIfam" id="TIGR01592">
    <property type="entry name" value="holin_SPP1"/>
    <property type="match status" value="1"/>
</dbReference>
<organism evidence="6 7">
    <name type="scientific">Bacillus pumilus</name>
    <name type="common">Bacillus mesentericus</name>
    <dbReference type="NCBI Taxonomy" id="1408"/>
    <lineage>
        <taxon>Bacteria</taxon>
        <taxon>Bacillati</taxon>
        <taxon>Bacillota</taxon>
        <taxon>Bacilli</taxon>
        <taxon>Bacillales</taxon>
        <taxon>Bacillaceae</taxon>
        <taxon>Bacillus</taxon>
    </lineage>
</organism>
<dbReference type="RefSeq" id="WP_309415783.1">
    <property type="nucleotide sequence ID" value="NZ_CP187658.1"/>
</dbReference>
<evidence type="ECO:0000256" key="3">
    <source>
        <dbReference type="ARBA" id="ARBA00022989"/>
    </source>
</evidence>
<sequence>MKKNISAGTVTRFILLTLALVNSGLTMFGVQTIPVDEAAVSDFIALLFLGATSFLAYWKDNDVSKKARERKALDEVGKK</sequence>
<gene>
    <name evidence="6" type="ORF">FO508_10100</name>
</gene>
<comment type="caution">
    <text evidence="6">The sequence shown here is derived from an EMBL/GenBank/DDBJ whole genome shotgun (WGS) entry which is preliminary data.</text>
</comment>
<comment type="subcellular location">
    <subcellularLocation>
        <location evidence="1">Membrane</location>
    </subcellularLocation>
</comment>
<accession>A0AAE3WKI9</accession>
<evidence type="ECO:0000313" key="7">
    <source>
        <dbReference type="Proteomes" id="UP001182042"/>
    </source>
</evidence>
<evidence type="ECO:0000256" key="5">
    <source>
        <dbReference type="SAM" id="Phobius"/>
    </source>
</evidence>
<feature type="transmembrane region" description="Helical" evidence="5">
    <location>
        <begin position="12"/>
        <end position="33"/>
    </location>
</feature>
<protein>
    <submittedName>
        <fullName evidence="6">Phage holin</fullName>
    </submittedName>
</protein>
<keyword evidence="4 5" id="KW-0472">Membrane</keyword>
<reference evidence="6" key="1">
    <citation type="submission" date="2019-07" db="EMBL/GenBank/DDBJ databases">
        <title>Phylogenomic Reclassification of ATCC Bacillus Strains and Various Taxa within the Genus Bacillus.</title>
        <authorList>
            <person name="Riojas M.A."/>
            <person name="Frank A.M."/>
            <person name="Fenn S.L."/>
            <person name="King S."/>
            <person name="Brower S."/>
            <person name="Hazbon M.H."/>
        </authorList>
    </citation>
    <scope>NUCLEOTIDE SEQUENCE</scope>
    <source>
        <strain evidence="6">ATCC 27142</strain>
    </source>
</reference>
<dbReference type="GO" id="GO:0016020">
    <property type="term" value="C:membrane"/>
    <property type="evidence" value="ECO:0007669"/>
    <property type="project" value="UniProtKB-SubCell"/>
</dbReference>
<evidence type="ECO:0000256" key="1">
    <source>
        <dbReference type="ARBA" id="ARBA00004370"/>
    </source>
</evidence>
<name>A0AAE3WKI9_BACPU</name>
<dbReference type="Proteomes" id="UP001182042">
    <property type="component" value="Unassembled WGS sequence"/>
</dbReference>
<feature type="transmembrane region" description="Helical" evidence="5">
    <location>
        <begin position="39"/>
        <end position="58"/>
    </location>
</feature>